<reference evidence="1" key="1">
    <citation type="submission" date="2023-06" db="EMBL/GenBank/DDBJ databases">
        <authorList>
            <consortium name="Lawrence Berkeley National Laboratory"/>
            <person name="Ahrendt S."/>
            <person name="Sahu N."/>
            <person name="Indic B."/>
            <person name="Wong-Bajracharya J."/>
            <person name="Merenyi Z."/>
            <person name="Ke H.-M."/>
            <person name="Monk M."/>
            <person name="Kocsube S."/>
            <person name="Drula E."/>
            <person name="Lipzen A."/>
            <person name="Balint B."/>
            <person name="Henrissat B."/>
            <person name="Andreopoulos B."/>
            <person name="Martin F.M."/>
            <person name="Harder C.B."/>
            <person name="Rigling D."/>
            <person name="Ford K.L."/>
            <person name="Foster G.D."/>
            <person name="Pangilinan J."/>
            <person name="Papanicolaou A."/>
            <person name="Barry K."/>
            <person name="LaButti K."/>
            <person name="Viragh M."/>
            <person name="Koriabine M."/>
            <person name="Yan M."/>
            <person name="Riley R."/>
            <person name="Champramary S."/>
            <person name="Plett K.L."/>
            <person name="Tsai I.J."/>
            <person name="Slot J."/>
            <person name="Sipos G."/>
            <person name="Plett J."/>
            <person name="Nagy L.G."/>
            <person name="Grigoriev I.V."/>
        </authorList>
    </citation>
    <scope>NUCLEOTIDE SEQUENCE</scope>
    <source>
        <strain evidence="1">CCBAS 213</strain>
    </source>
</reference>
<dbReference type="Proteomes" id="UP001175211">
    <property type="component" value="Unassembled WGS sequence"/>
</dbReference>
<dbReference type="AlphaFoldDB" id="A0AA39T4Q9"/>
<dbReference type="GeneID" id="85355539"/>
<accession>A0AA39T4Q9</accession>
<evidence type="ECO:0000313" key="2">
    <source>
        <dbReference type="Proteomes" id="UP001175211"/>
    </source>
</evidence>
<protein>
    <submittedName>
        <fullName evidence="1">Uncharacterized protein</fullName>
    </submittedName>
</protein>
<evidence type="ECO:0000313" key="1">
    <source>
        <dbReference type="EMBL" id="KAK0464606.1"/>
    </source>
</evidence>
<organism evidence="1 2">
    <name type="scientific">Armillaria tabescens</name>
    <name type="common">Ringless honey mushroom</name>
    <name type="synonym">Agaricus tabescens</name>
    <dbReference type="NCBI Taxonomy" id="1929756"/>
    <lineage>
        <taxon>Eukaryota</taxon>
        <taxon>Fungi</taxon>
        <taxon>Dikarya</taxon>
        <taxon>Basidiomycota</taxon>
        <taxon>Agaricomycotina</taxon>
        <taxon>Agaricomycetes</taxon>
        <taxon>Agaricomycetidae</taxon>
        <taxon>Agaricales</taxon>
        <taxon>Marasmiineae</taxon>
        <taxon>Physalacriaceae</taxon>
        <taxon>Desarmillaria</taxon>
    </lineage>
</organism>
<name>A0AA39T4Q9_ARMTA</name>
<sequence length="141" mass="15620">MQPTQISLPNAINTIISHSDTKSHKEDISPFSLPPETLVEGALWRLNRAGIIVTEWRTLLYRRMNVPLVVCDFSYIVPDDKLQEASEILASMGLPLSVPDSLYVATGGDLFSKALLHRITLSAQLGPARFILLHPSSFCSF</sequence>
<dbReference type="RefSeq" id="XP_060335727.1">
    <property type="nucleotide sequence ID" value="XM_060471991.1"/>
</dbReference>
<proteinExistence type="predicted"/>
<gene>
    <name evidence="1" type="ORF">EV420DRAFT_1517157</name>
</gene>
<keyword evidence="2" id="KW-1185">Reference proteome</keyword>
<dbReference type="EMBL" id="JAUEPS010000006">
    <property type="protein sequence ID" value="KAK0464606.1"/>
    <property type="molecule type" value="Genomic_DNA"/>
</dbReference>
<feature type="non-terminal residue" evidence="1">
    <location>
        <position position="141"/>
    </location>
</feature>
<comment type="caution">
    <text evidence="1">The sequence shown here is derived from an EMBL/GenBank/DDBJ whole genome shotgun (WGS) entry which is preliminary data.</text>
</comment>